<dbReference type="EMBL" id="WHOR01000090">
    <property type="protein sequence ID" value="NUB20274.1"/>
    <property type="molecule type" value="Genomic_DNA"/>
</dbReference>
<gene>
    <name evidence="2" type="ORF">GBZ26_13770</name>
</gene>
<dbReference type="InterPro" id="IPR004919">
    <property type="entry name" value="GmrSD_N"/>
</dbReference>
<keyword evidence="3" id="KW-1185">Reference proteome</keyword>
<organism evidence="2 3">
    <name type="scientific">Azospirillum formosense</name>
    <dbReference type="NCBI Taxonomy" id="861533"/>
    <lineage>
        <taxon>Bacteria</taxon>
        <taxon>Pseudomonadati</taxon>
        <taxon>Pseudomonadota</taxon>
        <taxon>Alphaproteobacteria</taxon>
        <taxon>Rhodospirillales</taxon>
        <taxon>Azospirillaceae</taxon>
        <taxon>Azospirillum</taxon>
    </lineage>
</organism>
<name>A0ABX2KUC3_9PROT</name>
<dbReference type="PANTHER" id="PTHR39639:SF1">
    <property type="entry name" value="DUF262 DOMAIN-CONTAINING PROTEIN"/>
    <property type="match status" value="1"/>
</dbReference>
<evidence type="ECO:0000259" key="1">
    <source>
        <dbReference type="Pfam" id="PF03235"/>
    </source>
</evidence>
<evidence type="ECO:0000313" key="3">
    <source>
        <dbReference type="Proteomes" id="UP000639419"/>
    </source>
</evidence>
<dbReference type="RefSeq" id="WP_174439327.1">
    <property type="nucleotide sequence ID" value="NZ_BAABCC010000053.1"/>
</dbReference>
<feature type="domain" description="GmrSD restriction endonucleases N-terminal" evidence="1">
    <location>
        <begin position="23"/>
        <end position="154"/>
    </location>
</feature>
<comment type="caution">
    <text evidence="2">The sequence shown here is derived from an EMBL/GenBank/DDBJ whole genome shotgun (WGS) entry which is preliminary data.</text>
</comment>
<sequence>MKTSATNKKIRELIVMVRDGKLLPRPEFQRRLVWTRENKNEFIDTVLKGYPFPEIYICDGEIDNETGDGTQLLVDGLQRVSTLIQYFHGSSELRLTTVPIYKDLAPEERDAFLQYEVAVRDLGSLKRAEIVEIFRRLNATKYSLTDIEINNALYSGALKRYAESVSSDKIFIDNGVFSALDFKRMGDLKFSLQIIVTMIGGYFNRDDELEDALARYNDDFSLEPEIDTRFRRVKDFIEECGFHSKSRIWRKSDLFTAFVELDRLINISGERLDPLETIERLESFYSSIKDEAVDNRKISGIYYKAAIQANADRTNRLRRGLIFSGVVQGKSEDVIMNELVQEGLTRDR</sequence>
<evidence type="ECO:0000313" key="2">
    <source>
        <dbReference type="EMBL" id="NUB20274.1"/>
    </source>
</evidence>
<dbReference type="Proteomes" id="UP000639419">
    <property type="component" value="Unassembled WGS sequence"/>
</dbReference>
<dbReference type="PANTHER" id="PTHR39639">
    <property type="entry name" value="CHROMOSOME 16, WHOLE GENOME SHOTGUN SEQUENCE"/>
    <property type="match status" value="1"/>
</dbReference>
<dbReference type="Pfam" id="PF03235">
    <property type="entry name" value="GmrSD_N"/>
    <property type="match status" value="1"/>
</dbReference>
<proteinExistence type="predicted"/>
<accession>A0ABX2KUC3</accession>
<protein>
    <submittedName>
        <fullName evidence="2">DUF262 domain-containing protein</fullName>
    </submittedName>
</protein>
<reference evidence="2 3" key="1">
    <citation type="submission" date="2019-10" db="EMBL/GenBank/DDBJ databases">
        <title>Genome sequence of Azospirillum formosense CC-Nfb-7.</title>
        <authorList>
            <person name="Ambrosini A."/>
            <person name="Sant'Anna F.H."/>
            <person name="Cassan F.D."/>
            <person name="Souza E.M."/>
            <person name="Passaglia L.M.P."/>
        </authorList>
    </citation>
    <scope>NUCLEOTIDE SEQUENCE [LARGE SCALE GENOMIC DNA]</scope>
    <source>
        <strain evidence="2 3">CC-NFb-7</strain>
    </source>
</reference>